<name>A0A6I4IWX9_9SPHN</name>
<keyword evidence="2" id="KW-1185">Reference proteome</keyword>
<organism evidence="1 2">
    <name type="scientific">Sphingomonas horti</name>
    <dbReference type="NCBI Taxonomy" id="2682842"/>
    <lineage>
        <taxon>Bacteria</taxon>
        <taxon>Pseudomonadati</taxon>
        <taxon>Pseudomonadota</taxon>
        <taxon>Alphaproteobacteria</taxon>
        <taxon>Sphingomonadales</taxon>
        <taxon>Sphingomonadaceae</taxon>
        <taxon>Sphingomonas</taxon>
    </lineage>
</organism>
<accession>A0A6I4IWX9</accession>
<dbReference type="RefSeq" id="WP_157025274.1">
    <property type="nucleotide sequence ID" value="NZ_WQMS01000001.1"/>
</dbReference>
<sequence length="52" mass="5685">MPESQGEYWARRAKEHARLAAESPHRAAVAAHTALARAYQQRAEEGKAAARG</sequence>
<gene>
    <name evidence="1" type="ORF">GON01_01385</name>
</gene>
<evidence type="ECO:0000313" key="2">
    <source>
        <dbReference type="Proteomes" id="UP000441389"/>
    </source>
</evidence>
<reference evidence="1 2" key="1">
    <citation type="submission" date="2019-12" db="EMBL/GenBank/DDBJ databases">
        <authorList>
            <person name="Huq M.A."/>
        </authorList>
    </citation>
    <scope>NUCLEOTIDE SEQUENCE [LARGE SCALE GENOMIC DNA]</scope>
    <source>
        <strain evidence="1 2">MAH-20</strain>
    </source>
</reference>
<comment type="caution">
    <text evidence="1">The sequence shown here is derived from an EMBL/GenBank/DDBJ whole genome shotgun (WGS) entry which is preliminary data.</text>
</comment>
<evidence type="ECO:0000313" key="1">
    <source>
        <dbReference type="EMBL" id="MVO76594.1"/>
    </source>
</evidence>
<dbReference type="EMBL" id="WQMS01000001">
    <property type="protein sequence ID" value="MVO76594.1"/>
    <property type="molecule type" value="Genomic_DNA"/>
</dbReference>
<protein>
    <submittedName>
        <fullName evidence="1">Uncharacterized protein</fullName>
    </submittedName>
</protein>
<dbReference type="AlphaFoldDB" id="A0A6I4IWX9"/>
<proteinExistence type="predicted"/>
<dbReference type="Proteomes" id="UP000441389">
    <property type="component" value="Unassembled WGS sequence"/>
</dbReference>